<dbReference type="Proteomes" id="UP000282323">
    <property type="component" value="Unassembled WGS sequence"/>
</dbReference>
<dbReference type="RefSeq" id="WP_124197730.1">
    <property type="nucleotide sequence ID" value="NZ_REGA01000048.1"/>
</dbReference>
<dbReference type="Pfam" id="PF25227">
    <property type="entry name" value="DUF7845"/>
    <property type="match status" value="1"/>
</dbReference>
<comment type="caution">
    <text evidence="2">The sequence shown here is derived from an EMBL/GenBank/DDBJ whole genome shotgun (WGS) entry which is preliminary data.</text>
</comment>
<protein>
    <recommendedName>
        <fullName evidence="1">DUF7845 domain-containing protein</fullName>
    </recommendedName>
</protein>
<feature type="domain" description="DUF7845" evidence="1">
    <location>
        <begin position="106"/>
        <end position="446"/>
    </location>
</feature>
<proteinExistence type="predicted"/>
<dbReference type="AlphaFoldDB" id="A0A3N6M0Z4"/>
<keyword evidence="3" id="KW-1185">Reference proteome</keyword>
<organism evidence="2 3">
    <name type="scientific">Natrarchaeobius chitinivorans</name>
    <dbReference type="NCBI Taxonomy" id="1679083"/>
    <lineage>
        <taxon>Archaea</taxon>
        <taxon>Methanobacteriati</taxon>
        <taxon>Methanobacteriota</taxon>
        <taxon>Stenosarchaea group</taxon>
        <taxon>Halobacteria</taxon>
        <taxon>Halobacteriales</taxon>
        <taxon>Natrialbaceae</taxon>
        <taxon>Natrarchaeobius</taxon>
    </lineage>
</organism>
<sequence>MSREPDSDELEEATDNAFDLLESARPVTNSDDEIESLVEQEIPTAGGDDVTLEFDEDSDVGDPEPRAACRFCQEEFHTVTAERSHHSEDRCDQESPVFRPDGRPLIDPQLHKFGGHFLFVPGLGDLRGSQDGMAPYFGIVSQFDRCLQEDGEDYVGSFESAGDSWVLNHDEDKVKYWQGQIETRPGDVGDAYYEYQIGVVAEDAVGRKRINFQFRPSLPEATNAETGERIQSMPADLPEGIRVQVESANVEPEEMFGVLRDLMREIDVDPAYFDVENLHEHSRVTGLELYVRAVREIVEKQVVETGALFDRLAQFSSVRRGRGEYVWDNEEIIGHRHAVAMNETSLGKLYRQGEHEVGKLLKSYLMKNPEKQGGPTAEPKIEVQWNKEYSDYLGGNAVPWIDPDGYDFEDLRDELDEHLMFALNAAELPLRADPTVYVADEYWDVEESERDVAVHSDPTEELKEAEEDLTRAQLAREDLTPTDRAVIKALADGGQQHYEQIVEKTDTSSSSVYRSIDKFGTLVEKVGRGTYDLADDVVREKIEDVFHALEDVTEWVERGIEAVVEGSGEIADDSALAKWARRHGAILDGHHDNLEVELTGSFASKYEIRKLLRFGLQAAQETGAKTRARFVDGSFTFRLNGERRPHQEPFHHVGDRLFCLGARTER</sequence>
<evidence type="ECO:0000313" key="3">
    <source>
        <dbReference type="Proteomes" id="UP000282323"/>
    </source>
</evidence>
<dbReference type="OrthoDB" id="316855at2157"/>
<dbReference type="InterPro" id="IPR057167">
    <property type="entry name" value="DUF7845"/>
</dbReference>
<reference evidence="2 3" key="1">
    <citation type="submission" date="2018-10" db="EMBL/GenBank/DDBJ databases">
        <title>Natrarchaeobius chitinivorans gen. nov., sp. nov., and Natrarchaeobius haloalkaliphilus sp. nov., alkaliphilic, chitin-utilizing haloarchaea from hypersaline alkaline lakes.</title>
        <authorList>
            <person name="Sorokin D.Y."/>
            <person name="Elcheninov A.G."/>
            <person name="Kostrikina N.A."/>
            <person name="Bale N.J."/>
            <person name="Sinninghe Damste J.S."/>
            <person name="Khijniak T.V."/>
            <person name="Kublanov I.V."/>
            <person name="Toshchakov S.V."/>
        </authorList>
    </citation>
    <scope>NUCLEOTIDE SEQUENCE [LARGE SCALE GENOMIC DNA]</scope>
    <source>
        <strain evidence="2 3">AArcht4T</strain>
    </source>
</reference>
<gene>
    <name evidence="2" type="ORF">EA473_22355</name>
</gene>
<accession>A0A3N6M0Z4</accession>
<evidence type="ECO:0000259" key="1">
    <source>
        <dbReference type="Pfam" id="PF25227"/>
    </source>
</evidence>
<name>A0A3N6M0Z4_NATCH</name>
<dbReference type="EMBL" id="REGA01000048">
    <property type="protein sequence ID" value="RQG89350.1"/>
    <property type="molecule type" value="Genomic_DNA"/>
</dbReference>
<evidence type="ECO:0000313" key="2">
    <source>
        <dbReference type="EMBL" id="RQG89350.1"/>
    </source>
</evidence>